<feature type="compositionally biased region" description="Basic and acidic residues" evidence="1">
    <location>
        <begin position="550"/>
        <end position="562"/>
    </location>
</feature>
<feature type="region of interest" description="Disordered" evidence="1">
    <location>
        <begin position="364"/>
        <end position="397"/>
    </location>
</feature>
<organism evidence="2 3">
    <name type="scientific">Apiosordaria backusii</name>
    <dbReference type="NCBI Taxonomy" id="314023"/>
    <lineage>
        <taxon>Eukaryota</taxon>
        <taxon>Fungi</taxon>
        <taxon>Dikarya</taxon>
        <taxon>Ascomycota</taxon>
        <taxon>Pezizomycotina</taxon>
        <taxon>Sordariomycetes</taxon>
        <taxon>Sordariomycetidae</taxon>
        <taxon>Sordariales</taxon>
        <taxon>Lasiosphaeriaceae</taxon>
        <taxon>Apiosordaria</taxon>
    </lineage>
</organism>
<feature type="region of interest" description="Disordered" evidence="1">
    <location>
        <begin position="591"/>
        <end position="619"/>
    </location>
</feature>
<dbReference type="PANTHER" id="PTHR38166">
    <property type="entry name" value="C2H2-TYPE DOMAIN-CONTAINING PROTEIN-RELATED"/>
    <property type="match status" value="1"/>
</dbReference>
<feature type="compositionally biased region" description="Polar residues" evidence="1">
    <location>
        <begin position="265"/>
        <end position="276"/>
    </location>
</feature>
<feature type="compositionally biased region" description="Polar residues" evidence="1">
    <location>
        <begin position="367"/>
        <end position="385"/>
    </location>
</feature>
<reference evidence="2" key="1">
    <citation type="submission" date="2023-06" db="EMBL/GenBank/DDBJ databases">
        <title>Genome-scale phylogeny and comparative genomics of the fungal order Sordariales.</title>
        <authorList>
            <consortium name="Lawrence Berkeley National Laboratory"/>
            <person name="Hensen N."/>
            <person name="Bonometti L."/>
            <person name="Westerberg I."/>
            <person name="Brannstrom I.O."/>
            <person name="Guillou S."/>
            <person name="Cros-Aarteil S."/>
            <person name="Calhoun S."/>
            <person name="Haridas S."/>
            <person name="Kuo A."/>
            <person name="Mondo S."/>
            <person name="Pangilinan J."/>
            <person name="Riley R."/>
            <person name="Labutti K."/>
            <person name="Andreopoulos B."/>
            <person name="Lipzen A."/>
            <person name="Chen C."/>
            <person name="Yanf M."/>
            <person name="Daum C."/>
            <person name="Ng V."/>
            <person name="Clum A."/>
            <person name="Steindorff A."/>
            <person name="Ohm R."/>
            <person name="Martin F."/>
            <person name="Silar P."/>
            <person name="Natvig D."/>
            <person name="Lalanne C."/>
            <person name="Gautier V."/>
            <person name="Ament-Velasquez S.L."/>
            <person name="Kruys A."/>
            <person name="Hutchinson M.I."/>
            <person name="Powell A.J."/>
            <person name="Barry K."/>
            <person name="Miller A.N."/>
            <person name="Grigoriev I.V."/>
            <person name="Debuchy R."/>
            <person name="Gladieux P."/>
            <person name="Thoren M.H."/>
            <person name="Johannesson H."/>
        </authorList>
    </citation>
    <scope>NUCLEOTIDE SEQUENCE</scope>
    <source>
        <strain evidence="2">CBS 540.89</strain>
    </source>
</reference>
<accession>A0AA40AB23</accession>
<gene>
    <name evidence="2" type="ORF">B0T21DRAFT_387308</name>
</gene>
<keyword evidence="3" id="KW-1185">Reference proteome</keyword>
<dbReference type="Proteomes" id="UP001172159">
    <property type="component" value="Unassembled WGS sequence"/>
</dbReference>
<dbReference type="AlphaFoldDB" id="A0AA40AB23"/>
<feature type="compositionally biased region" description="Pro residues" evidence="1">
    <location>
        <begin position="288"/>
        <end position="312"/>
    </location>
</feature>
<dbReference type="EMBL" id="JAUKTV010000016">
    <property type="protein sequence ID" value="KAK0712333.1"/>
    <property type="molecule type" value="Genomic_DNA"/>
</dbReference>
<evidence type="ECO:0000313" key="3">
    <source>
        <dbReference type="Proteomes" id="UP001172159"/>
    </source>
</evidence>
<feature type="compositionally biased region" description="Basic and acidic residues" evidence="1">
    <location>
        <begin position="146"/>
        <end position="172"/>
    </location>
</feature>
<evidence type="ECO:0000256" key="1">
    <source>
        <dbReference type="SAM" id="MobiDB-lite"/>
    </source>
</evidence>
<dbReference type="PANTHER" id="PTHR38166:SF1">
    <property type="entry name" value="C2H2-TYPE DOMAIN-CONTAINING PROTEIN"/>
    <property type="match status" value="1"/>
</dbReference>
<sequence>MKRYLLGLAGKPSPEPEPEPAQTAQASDPKSGTDPADAITEGIKNLSTADQHKDSHNEPTAKDDQHERAQPSTASPGDEEDWSSGDETVVEQTIPHPKQDMIDHIMKSLCSSLDSKISELTQFASVAKLEKSFKVADLPAVPKKGKVPDVVKPREQQEKEATEPVVEEKESKQQAVTKPMKLSDLSKPKPSPSAAPPPPPPPAPAPASDAEPQQDFASLLSTARSPPALASAASPSFPSTTFGALHLASMPFINPMMANFPSVEPLSTQRPTQSSARPVRPTQTPAPFIAPAPSLPLSPAPSPPAGDHPSPPSAKRSAKRSLEAEWQETSEPDVHTRFGHDHGTHLRRGSAVPVPFGIGRISARAPATSSQVSQSRQLHTATQSRAPAFAPGPLDASRSIPSVESLFGPPQPRGALVPEQELSPRAVPDIGAQATARRHPSEAEVEIAEDHDGRRKKARRATSDSPAGLMRSGNKFACPYFKRNPRKYQKWTSCPGPGWEEVHRVNRTHLYRRHRLPIQCPRCWDIFDEDTVLQAHLQQDPPCTMQQNRVPHEGFTKDQEKKLRSRKKAQPNMTDEDKWAEIYMILFPDDDPESVPTPYYDDQDDDTATPASALGSGSSDLEDYATFLRREMPTLVRRELEVLFQHESRDVEDRLRSKVEDIMLGLQPKLMSLYRQSQMPLSEYGPPQDLPQLQIPTDQPARWDSLSSSELDTPALSTGTGTSIDLGAGIQATSPYQQMAGGDGFDPTFDFGSLSGVEWDGNQLQSGTGYQFQQQAQNLNWDQEFNKLLSPVVYAPLNGELDFSAGFQGPFQGSYQG</sequence>
<evidence type="ECO:0008006" key="4">
    <source>
        <dbReference type="Google" id="ProtNLM"/>
    </source>
</evidence>
<feature type="compositionally biased region" description="Basic and acidic residues" evidence="1">
    <location>
        <begin position="332"/>
        <end position="344"/>
    </location>
</feature>
<comment type="caution">
    <text evidence="2">The sequence shown here is derived from an EMBL/GenBank/DDBJ whole genome shotgun (WGS) entry which is preliminary data.</text>
</comment>
<feature type="region of interest" description="Disordered" evidence="1">
    <location>
        <begin position="543"/>
        <end position="573"/>
    </location>
</feature>
<protein>
    <recommendedName>
        <fullName evidence="4">C2H2-type domain-containing protein</fullName>
    </recommendedName>
</protein>
<feature type="region of interest" description="Disordered" evidence="1">
    <location>
        <begin position="432"/>
        <end position="472"/>
    </location>
</feature>
<feature type="region of interest" description="Disordered" evidence="1">
    <location>
        <begin position="1"/>
        <end position="99"/>
    </location>
</feature>
<feature type="region of interest" description="Disordered" evidence="1">
    <location>
        <begin position="263"/>
        <end position="351"/>
    </location>
</feature>
<feature type="compositionally biased region" description="Pro residues" evidence="1">
    <location>
        <begin position="189"/>
        <end position="205"/>
    </location>
</feature>
<name>A0AA40AB23_9PEZI</name>
<feature type="compositionally biased region" description="Low complexity" evidence="1">
    <location>
        <begin position="217"/>
        <end position="236"/>
    </location>
</feature>
<evidence type="ECO:0000313" key="2">
    <source>
        <dbReference type="EMBL" id="KAK0712333.1"/>
    </source>
</evidence>
<feature type="compositionally biased region" description="Basic and acidic residues" evidence="1">
    <location>
        <begin position="50"/>
        <end position="69"/>
    </location>
</feature>
<proteinExistence type="predicted"/>
<feature type="region of interest" description="Disordered" evidence="1">
    <location>
        <begin position="135"/>
        <end position="236"/>
    </location>
</feature>